<evidence type="ECO:0000256" key="5">
    <source>
        <dbReference type="SAM" id="MobiDB-lite"/>
    </source>
</evidence>
<organism evidence="7 8">
    <name type="scientific">Lodderomyces elongisporus (strain ATCC 11503 / CBS 2605 / JCM 1781 / NBRC 1676 / NRRL YB-4239)</name>
    <name type="common">Yeast</name>
    <name type="synonym">Saccharomyces elongisporus</name>
    <dbReference type="NCBI Taxonomy" id="379508"/>
    <lineage>
        <taxon>Eukaryota</taxon>
        <taxon>Fungi</taxon>
        <taxon>Dikarya</taxon>
        <taxon>Ascomycota</taxon>
        <taxon>Saccharomycotina</taxon>
        <taxon>Pichiomycetes</taxon>
        <taxon>Debaryomycetaceae</taxon>
        <taxon>Candida/Lodderomyces clade</taxon>
        <taxon>Lodderomyces</taxon>
    </lineage>
</organism>
<dbReference type="GeneID" id="5233757"/>
<dbReference type="GO" id="GO:0008270">
    <property type="term" value="F:zinc ion binding"/>
    <property type="evidence" value="ECO:0007669"/>
    <property type="project" value="InterPro"/>
</dbReference>
<dbReference type="CDD" id="cd00067">
    <property type="entry name" value="GAL4"/>
    <property type="match status" value="1"/>
</dbReference>
<reference evidence="7 8" key="1">
    <citation type="journal article" date="2009" name="Nature">
        <title>Evolution of pathogenicity and sexual reproduction in eight Candida genomes.</title>
        <authorList>
            <person name="Butler G."/>
            <person name="Rasmussen M.D."/>
            <person name="Lin M.F."/>
            <person name="Santos M.A."/>
            <person name="Sakthikumar S."/>
            <person name="Munro C.A."/>
            <person name="Rheinbay E."/>
            <person name="Grabherr M."/>
            <person name="Forche A."/>
            <person name="Reedy J.L."/>
            <person name="Agrafioti I."/>
            <person name="Arnaud M.B."/>
            <person name="Bates S."/>
            <person name="Brown A.J."/>
            <person name="Brunke S."/>
            <person name="Costanzo M.C."/>
            <person name="Fitzpatrick D.A."/>
            <person name="de Groot P.W."/>
            <person name="Harris D."/>
            <person name="Hoyer L.L."/>
            <person name="Hube B."/>
            <person name="Klis F.M."/>
            <person name="Kodira C."/>
            <person name="Lennard N."/>
            <person name="Logue M.E."/>
            <person name="Martin R."/>
            <person name="Neiman A.M."/>
            <person name="Nikolaou E."/>
            <person name="Quail M.A."/>
            <person name="Quinn J."/>
            <person name="Santos M.C."/>
            <person name="Schmitzberger F.F."/>
            <person name="Sherlock G."/>
            <person name="Shah P."/>
            <person name="Silverstein K.A."/>
            <person name="Skrzypek M.S."/>
            <person name="Soll D."/>
            <person name="Staggs R."/>
            <person name="Stansfield I."/>
            <person name="Stumpf M.P."/>
            <person name="Sudbery P.E."/>
            <person name="Srikantha T."/>
            <person name="Zeng Q."/>
            <person name="Berman J."/>
            <person name="Berriman M."/>
            <person name="Heitman J."/>
            <person name="Gow N.A."/>
            <person name="Lorenz M.C."/>
            <person name="Birren B.W."/>
            <person name="Kellis M."/>
            <person name="Cuomo C.A."/>
        </authorList>
    </citation>
    <scope>NUCLEOTIDE SEQUENCE [LARGE SCALE GENOMIC DNA]</scope>
    <source>
        <strain evidence="8">ATCC 11503 / BCRC 21390 / CBS 2605 / JCM 1781 / NBRC 1676 / NRRL YB-4239</strain>
    </source>
</reference>
<dbReference type="PANTHER" id="PTHR46910">
    <property type="entry name" value="TRANSCRIPTION FACTOR PDR1"/>
    <property type="match status" value="1"/>
</dbReference>
<dbReference type="VEuPathDB" id="FungiDB:LELG_01756"/>
<keyword evidence="8" id="KW-1185">Reference proteome</keyword>
<feature type="compositionally biased region" description="Low complexity" evidence="5">
    <location>
        <begin position="88"/>
        <end position="104"/>
    </location>
</feature>
<evidence type="ECO:0000256" key="4">
    <source>
        <dbReference type="ARBA" id="ARBA00023242"/>
    </source>
</evidence>
<dbReference type="GO" id="GO:0000981">
    <property type="term" value="F:DNA-binding transcription factor activity, RNA polymerase II-specific"/>
    <property type="evidence" value="ECO:0007669"/>
    <property type="project" value="InterPro"/>
</dbReference>
<dbReference type="GO" id="GO:0006351">
    <property type="term" value="P:DNA-templated transcription"/>
    <property type="evidence" value="ECO:0007669"/>
    <property type="project" value="InterPro"/>
</dbReference>
<dbReference type="InParanoid" id="A5DWM0"/>
<protein>
    <recommendedName>
        <fullName evidence="6">Zn(2)-C6 fungal-type domain-containing protein</fullName>
    </recommendedName>
</protein>
<feature type="compositionally biased region" description="Low complexity" evidence="5">
    <location>
        <begin position="140"/>
        <end position="158"/>
    </location>
</feature>
<dbReference type="GO" id="GO:0003677">
    <property type="term" value="F:DNA binding"/>
    <property type="evidence" value="ECO:0007669"/>
    <property type="project" value="UniProtKB-KW"/>
</dbReference>
<feature type="region of interest" description="Disordered" evidence="5">
    <location>
        <begin position="84"/>
        <end position="121"/>
    </location>
</feature>
<dbReference type="Pfam" id="PF04082">
    <property type="entry name" value="Fungal_trans"/>
    <property type="match status" value="1"/>
</dbReference>
<dbReference type="Proteomes" id="UP000001996">
    <property type="component" value="Unassembled WGS sequence"/>
</dbReference>
<dbReference type="EMBL" id="CH981525">
    <property type="protein sequence ID" value="EDK43578.1"/>
    <property type="molecule type" value="Genomic_DNA"/>
</dbReference>
<evidence type="ECO:0000313" key="8">
    <source>
        <dbReference type="Proteomes" id="UP000001996"/>
    </source>
</evidence>
<dbReference type="PROSITE" id="PS50048">
    <property type="entry name" value="ZN2_CY6_FUNGAL_2"/>
    <property type="match status" value="1"/>
</dbReference>
<dbReference type="OrthoDB" id="189997at2759"/>
<dbReference type="SUPFAM" id="SSF57701">
    <property type="entry name" value="Zn2/Cys6 DNA-binding domain"/>
    <property type="match status" value="1"/>
</dbReference>
<dbReference type="CDD" id="cd12148">
    <property type="entry name" value="fungal_TF_MHR"/>
    <property type="match status" value="1"/>
</dbReference>
<dbReference type="HOGENOM" id="CLU_020810_0_0_1"/>
<dbReference type="InterPro" id="IPR036864">
    <property type="entry name" value="Zn2-C6_fun-type_DNA-bd_sf"/>
</dbReference>
<dbReference type="KEGG" id="lel:PVL30_001732"/>
<dbReference type="GO" id="GO:0005634">
    <property type="term" value="C:nucleus"/>
    <property type="evidence" value="ECO:0007669"/>
    <property type="project" value="UniProtKB-SubCell"/>
</dbReference>
<feature type="region of interest" description="Disordered" evidence="5">
    <location>
        <begin position="140"/>
        <end position="162"/>
    </location>
</feature>
<proteinExistence type="predicted"/>
<feature type="domain" description="Zn(2)-C6 fungal-type" evidence="6">
    <location>
        <begin position="198"/>
        <end position="228"/>
    </location>
</feature>
<comment type="subcellular location">
    <subcellularLocation>
        <location evidence="1">Nucleus</location>
    </subcellularLocation>
</comment>
<dbReference type="InterPro" id="IPR001138">
    <property type="entry name" value="Zn2Cys6_DnaBD"/>
</dbReference>
<evidence type="ECO:0000256" key="2">
    <source>
        <dbReference type="ARBA" id="ARBA00022723"/>
    </source>
</evidence>
<gene>
    <name evidence="7" type="ORF">LELG_01756</name>
</gene>
<dbReference type="eggNOG" id="ENOG502TF7M">
    <property type="taxonomic scope" value="Eukaryota"/>
</dbReference>
<dbReference type="PANTHER" id="PTHR46910:SF3">
    <property type="entry name" value="HALOTOLERANCE PROTEIN 9-RELATED"/>
    <property type="match status" value="1"/>
</dbReference>
<keyword evidence="3" id="KW-0238">DNA-binding</keyword>
<evidence type="ECO:0000259" key="6">
    <source>
        <dbReference type="PROSITE" id="PS50048"/>
    </source>
</evidence>
<sequence length="766" mass="85689">MDFCYNKLMGNGTVASKFKLTTKVQLNQSNLRTPLAPKPDIATATATATATPRTHPTLDKEVNSLAATASGVATGTVKEAIKSASAANTENGTNTINTTNTTNTSKPTLSAQPSTDPNTTATAATATTTTVAALAAVSTANSNTNTSTKTPQPSSQTAMQFGSQPTLIKPKTSATFATMKQKSHSPEIESLTSHHPSNCNRCYRLKKKCTRTYPKCSHCERTNSLCEYVDRSKKRRKIGEEFSNGNLGHSQISTISHVKSNLTPTKHIAPNHKQMSVSSLLSTDSNDDQTRAREIQKNFKVPTAALASSARRAREKEKDTLVGKLNHKSTQAPRFSNLNEEFISIKAITTDPKLPVIFALNYFENFGNKYPFINKVYFLKKLDQTDFSKDSIVNLDVYILLSIGCILHDMKCLNENFKLYFKTKNIESVLDVLDLSFATYNPEQIQLLLLLCIYGVTSFNIDFVWNLIGILNRAVVKFELYKKLSEDPTAERIFWSVHNLEKEVSLLLRKPSLFLKYEYFSSQSISKLLYEDENLSLINHYISLGKFHDSLIDSILKNSREKLTEISSNIGNWVGALTKDISLKFVSQPALQDLIPFANVQSYYLQTEIDQISTTKSFMFPSQFIFYSLTMLISALDKSNTFESKPNTKITLIASGFWYLQLFTVIQTSIDCLKHFIEAKEAQENVQSRINEFNGISQQAVNLLKYIRGNKTSRFLEGYKKLDNHVDKLIETLESLGIKLLARKEDDTAAIINTLDKVVEEVTFKI</sequence>
<accession>A5DWM0</accession>
<name>A5DWM0_LODEL</name>
<dbReference type="InterPro" id="IPR050987">
    <property type="entry name" value="AtrR-like"/>
</dbReference>
<dbReference type="AlphaFoldDB" id="A5DWM0"/>
<evidence type="ECO:0000256" key="3">
    <source>
        <dbReference type="ARBA" id="ARBA00023125"/>
    </source>
</evidence>
<evidence type="ECO:0000313" key="7">
    <source>
        <dbReference type="EMBL" id="EDK43578.1"/>
    </source>
</evidence>
<evidence type="ECO:0000256" key="1">
    <source>
        <dbReference type="ARBA" id="ARBA00004123"/>
    </source>
</evidence>
<dbReference type="OMA" id="FQFTLQF"/>
<keyword evidence="2" id="KW-0479">Metal-binding</keyword>
<keyword evidence="4" id="KW-0539">Nucleus</keyword>
<dbReference type="Gene3D" id="4.10.240.10">
    <property type="entry name" value="Zn(2)-C6 fungal-type DNA-binding domain"/>
    <property type="match status" value="1"/>
</dbReference>
<dbReference type="InterPro" id="IPR007219">
    <property type="entry name" value="XnlR_reg_dom"/>
</dbReference>